<keyword evidence="3 6" id="KW-0812">Transmembrane</keyword>
<evidence type="ECO:0000256" key="3">
    <source>
        <dbReference type="ARBA" id="ARBA00022692"/>
    </source>
</evidence>
<evidence type="ECO:0000256" key="4">
    <source>
        <dbReference type="ARBA" id="ARBA00022989"/>
    </source>
</evidence>
<dbReference type="Pfam" id="PF04138">
    <property type="entry name" value="GtrA_DPMS_TM"/>
    <property type="match status" value="1"/>
</dbReference>
<evidence type="ECO:0000313" key="8">
    <source>
        <dbReference type="EMBL" id="MCS0587996.1"/>
    </source>
</evidence>
<dbReference type="InterPro" id="IPR007267">
    <property type="entry name" value="GtrA_DPMS_TM"/>
</dbReference>
<keyword evidence="4 6" id="KW-1133">Transmembrane helix</keyword>
<comment type="subcellular location">
    <subcellularLocation>
        <location evidence="1">Membrane</location>
        <topology evidence="1">Multi-pass membrane protein</topology>
    </subcellularLocation>
</comment>
<dbReference type="EMBL" id="JANUGX010000002">
    <property type="protein sequence ID" value="MCS0587996.1"/>
    <property type="molecule type" value="Genomic_DNA"/>
</dbReference>
<organism evidence="8 9">
    <name type="scientific">Massilia norwichensis</name>
    <dbReference type="NCBI Taxonomy" id="1442366"/>
    <lineage>
        <taxon>Bacteria</taxon>
        <taxon>Pseudomonadati</taxon>
        <taxon>Pseudomonadota</taxon>
        <taxon>Betaproteobacteria</taxon>
        <taxon>Burkholderiales</taxon>
        <taxon>Oxalobacteraceae</taxon>
        <taxon>Telluria group</taxon>
        <taxon>Massilia</taxon>
    </lineage>
</organism>
<accession>A0ABT2A1D1</accession>
<feature type="transmembrane region" description="Helical" evidence="6">
    <location>
        <begin position="42"/>
        <end position="60"/>
    </location>
</feature>
<feature type="transmembrane region" description="Helical" evidence="6">
    <location>
        <begin position="110"/>
        <end position="132"/>
    </location>
</feature>
<gene>
    <name evidence="8" type="ORF">NX782_02120</name>
</gene>
<evidence type="ECO:0000256" key="6">
    <source>
        <dbReference type="SAM" id="Phobius"/>
    </source>
</evidence>
<evidence type="ECO:0000313" key="9">
    <source>
        <dbReference type="Proteomes" id="UP001205560"/>
    </source>
</evidence>
<proteinExistence type="inferred from homology"/>
<feature type="transmembrane region" description="Helical" evidence="6">
    <location>
        <begin position="12"/>
        <end position="36"/>
    </location>
</feature>
<dbReference type="PANTHER" id="PTHR38459">
    <property type="entry name" value="PROPHAGE BACTOPRENOL-LINKED GLUCOSE TRANSLOCASE HOMOLOG"/>
    <property type="match status" value="1"/>
</dbReference>
<evidence type="ECO:0000256" key="1">
    <source>
        <dbReference type="ARBA" id="ARBA00004141"/>
    </source>
</evidence>
<keyword evidence="5 6" id="KW-0472">Membrane</keyword>
<keyword evidence="9" id="KW-1185">Reference proteome</keyword>
<comment type="similarity">
    <text evidence="2">Belongs to the GtrA family.</text>
</comment>
<comment type="caution">
    <text evidence="8">The sequence shown here is derived from an EMBL/GenBank/DDBJ whole genome shotgun (WGS) entry which is preliminary data.</text>
</comment>
<feature type="domain" description="GtrA/DPMS transmembrane" evidence="7">
    <location>
        <begin position="20"/>
        <end position="129"/>
    </location>
</feature>
<evidence type="ECO:0000256" key="2">
    <source>
        <dbReference type="ARBA" id="ARBA00009399"/>
    </source>
</evidence>
<dbReference type="PANTHER" id="PTHR38459:SF1">
    <property type="entry name" value="PROPHAGE BACTOPRENOL-LINKED GLUCOSE TRANSLOCASE HOMOLOG"/>
    <property type="match status" value="1"/>
</dbReference>
<sequence>MDPVLRGPRQRALAASVPLRFAVVGLIGSAVYYALLWSMVELGGVPVLPASTFAFAVVVLENYLLHRSWTFSSCAPHRQALPRFALMAGWGAVLNGMVMDTCLRFGWHYLLAQTLALVVVVACNFIGTLLIFSRRT</sequence>
<evidence type="ECO:0000256" key="5">
    <source>
        <dbReference type="ARBA" id="ARBA00023136"/>
    </source>
</evidence>
<dbReference type="InterPro" id="IPR051401">
    <property type="entry name" value="GtrA_CellWall_Glycosyl"/>
</dbReference>
<name>A0ABT2A1D1_9BURK</name>
<feature type="transmembrane region" description="Helical" evidence="6">
    <location>
        <begin position="80"/>
        <end position="98"/>
    </location>
</feature>
<evidence type="ECO:0000259" key="7">
    <source>
        <dbReference type="Pfam" id="PF04138"/>
    </source>
</evidence>
<dbReference type="RefSeq" id="WP_258843844.1">
    <property type="nucleotide sequence ID" value="NZ_JANUGX010000002.1"/>
</dbReference>
<protein>
    <submittedName>
        <fullName evidence="8">GtrA family protein</fullName>
    </submittedName>
</protein>
<reference evidence="8 9" key="1">
    <citation type="submission" date="2022-08" db="EMBL/GenBank/DDBJ databases">
        <title>Reclassification of Massilia species as members of the genera Telluria, Duganella, Pseudoduganella, Mokoshia gen. nov. and Zemynaea gen. nov. using orthogonal and non-orthogonal genome-based approaches.</title>
        <authorList>
            <person name="Bowman J.P."/>
        </authorList>
    </citation>
    <scope>NUCLEOTIDE SEQUENCE [LARGE SCALE GENOMIC DNA]</scope>
    <source>
        <strain evidence="8 9">LMG 28164</strain>
    </source>
</reference>
<dbReference type="Proteomes" id="UP001205560">
    <property type="component" value="Unassembled WGS sequence"/>
</dbReference>